<dbReference type="RefSeq" id="XP_045258241.1">
    <property type="nucleotide sequence ID" value="XM_045401308.1"/>
</dbReference>
<dbReference type="GeneID" id="69008356"/>
<dbReference type="Proteomes" id="UP000613401">
    <property type="component" value="Unassembled WGS sequence"/>
</dbReference>
<evidence type="ECO:0000313" key="6">
    <source>
        <dbReference type="Proteomes" id="UP000613401"/>
    </source>
</evidence>
<dbReference type="Gene3D" id="3.40.630.30">
    <property type="match status" value="1"/>
</dbReference>
<gene>
    <name evidence="5" type="ORF">GCG54_00001186</name>
</gene>
<feature type="compositionally biased region" description="Basic and acidic residues" evidence="3">
    <location>
        <begin position="1"/>
        <end position="14"/>
    </location>
</feature>
<dbReference type="CDD" id="cd04301">
    <property type="entry name" value="NAT_SF"/>
    <property type="match status" value="1"/>
</dbReference>
<dbReference type="InterPro" id="IPR000182">
    <property type="entry name" value="GNAT_dom"/>
</dbReference>
<dbReference type="PANTHER" id="PTHR10908">
    <property type="entry name" value="SEROTONIN N-ACETYLTRANSFERASE"/>
    <property type="match status" value="1"/>
</dbReference>
<feature type="domain" description="N-acetyltransferase" evidence="4">
    <location>
        <begin position="39"/>
        <end position="239"/>
    </location>
</feature>
<organism evidence="5 6">
    <name type="scientific">Colletotrichum gloeosporioides</name>
    <name type="common">Anthracnose fungus</name>
    <name type="synonym">Glomerella cingulata</name>
    <dbReference type="NCBI Taxonomy" id="474922"/>
    <lineage>
        <taxon>Eukaryota</taxon>
        <taxon>Fungi</taxon>
        <taxon>Dikarya</taxon>
        <taxon>Ascomycota</taxon>
        <taxon>Pezizomycotina</taxon>
        <taxon>Sordariomycetes</taxon>
        <taxon>Hypocreomycetidae</taxon>
        <taxon>Glomerellales</taxon>
        <taxon>Glomerellaceae</taxon>
        <taxon>Colletotrichum</taxon>
        <taxon>Colletotrichum gloeosporioides species complex</taxon>
    </lineage>
</organism>
<dbReference type="InterPro" id="IPR016181">
    <property type="entry name" value="Acyl_CoA_acyltransferase"/>
</dbReference>
<dbReference type="GO" id="GO:0004059">
    <property type="term" value="F:aralkylamine N-acetyltransferase activity"/>
    <property type="evidence" value="ECO:0007669"/>
    <property type="project" value="TreeGrafter"/>
</dbReference>
<dbReference type="EMBL" id="WVTB01000088">
    <property type="protein sequence ID" value="KAF3799081.1"/>
    <property type="molecule type" value="Genomic_DNA"/>
</dbReference>
<comment type="caution">
    <text evidence="5">The sequence shown here is derived from an EMBL/GenBank/DDBJ whole genome shotgun (WGS) entry which is preliminary data.</text>
</comment>
<name>A0A8H4C8F4_COLGL</name>
<dbReference type="GO" id="GO:0005737">
    <property type="term" value="C:cytoplasm"/>
    <property type="evidence" value="ECO:0007669"/>
    <property type="project" value="TreeGrafter"/>
</dbReference>
<sequence>MTQHDSTTEREKTQVHQAPNRTRLSVNLSKRDSSYIMAAYIRVLSIDDLDRCSVVESAAFPPAEAATREKIDYRLSVCPDLCLGLFVPENSTIAKPEGDIPVFTAPPTGSGNDKLIAHVIATKSTSRVVKDEDMSFPPTWKTDPTAQYGVGHQAEGRTIALHSLAVSPPYQRSGFGKKLMKSYIKYMRQNGQADRISILTYDRLLPYYQALGFTHYGKSASEYAGVAWHDLAYEYSADA</sequence>
<proteinExistence type="predicted"/>
<keyword evidence="1" id="KW-0808">Transferase</keyword>
<dbReference type="AlphaFoldDB" id="A0A8H4C8F4"/>
<dbReference type="Pfam" id="PF13673">
    <property type="entry name" value="Acetyltransf_10"/>
    <property type="match status" value="1"/>
</dbReference>
<dbReference type="PANTHER" id="PTHR10908:SF0">
    <property type="entry name" value="SEROTONIN N-ACETYLTRANSFERASE"/>
    <property type="match status" value="1"/>
</dbReference>
<dbReference type="InterPro" id="IPR051635">
    <property type="entry name" value="SNAT-like"/>
</dbReference>
<evidence type="ECO:0000256" key="1">
    <source>
        <dbReference type="ARBA" id="ARBA00022679"/>
    </source>
</evidence>
<reference evidence="5" key="1">
    <citation type="journal article" date="2020" name="Phytopathology">
        <title>Genome sequence and comparative analysis of Colletotrichum gloeosporioides isolated from Liriodendron leaves.</title>
        <authorList>
            <person name="Fu F.F."/>
            <person name="Hao Z."/>
            <person name="Wang P."/>
            <person name="Lu Y."/>
            <person name="Xue L.J."/>
            <person name="Wei G."/>
            <person name="Tian Y."/>
            <person name="Baishi H."/>
            <person name="Xu H."/>
            <person name="Shi J."/>
            <person name="Cheng T."/>
            <person name="Wang G."/>
            <person name="Yi Y."/>
            <person name="Chen J."/>
        </authorList>
    </citation>
    <scope>NUCLEOTIDE SEQUENCE</scope>
    <source>
        <strain evidence="5">Lc1</strain>
    </source>
</reference>
<evidence type="ECO:0000256" key="3">
    <source>
        <dbReference type="SAM" id="MobiDB-lite"/>
    </source>
</evidence>
<evidence type="ECO:0000313" key="5">
    <source>
        <dbReference type="EMBL" id="KAF3799081.1"/>
    </source>
</evidence>
<dbReference type="SUPFAM" id="SSF55729">
    <property type="entry name" value="Acyl-CoA N-acyltransferases (Nat)"/>
    <property type="match status" value="1"/>
</dbReference>
<dbReference type="PROSITE" id="PS51186">
    <property type="entry name" value="GNAT"/>
    <property type="match status" value="1"/>
</dbReference>
<keyword evidence="6" id="KW-1185">Reference proteome</keyword>
<evidence type="ECO:0000259" key="4">
    <source>
        <dbReference type="PROSITE" id="PS51186"/>
    </source>
</evidence>
<feature type="region of interest" description="Disordered" evidence="3">
    <location>
        <begin position="1"/>
        <end position="22"/>
    </location>
</feature>
<evidence type="ECO:0000256" key="2">
    <source>
        <dbReference type="ARBA" id="ARBA00023315"/>
    </source>
</evidence>
<keyword evidence="2" id="KW-0012">Acyltransferase</keyword>
<reference evidence="5" key="2">
    <citation type="submission" date="2020-03" db="EMBL/GenBank/DDBJ databases">
        <authorList>
            <person name="Fu F.-F."/>
            <person name="Chen J."/>
        </authorList>
    </citation>
    <scope>NUCLEOTIDE SEQUENCE</scope>
    <source>
        <strain evidence="5">Lc1</strain>
    </source>
</reference>
<accession>A0A8H4C8F4</accession>
<protein>
    <recommendedName>
        <fullName evidence="4">N-acetyltransferase domain-containing protein</fullName>
    </recommendedName>
</protein>